<sequence>MSRKTNRPRNLVHLALLRTTRNAVHGKTAKQQRSGQRVAMRRRLKDEGVCVEQLCFAQGC</sequence>
<dbReference type="EMBL" id="BAABLD010000015">
    <property type="protein sequence ID" value="GAA5170009.1"/>
    <property type="molecule type" value="Genomic_DNA"/>
</dbReference>
<proteinExistence type="predicted"/>
<evidence type="ECO:0000313" key="2">
    <source>
        <dbReference type="Proteomes" id="UP001500547"/>
    </source>
</evidence>
<gene>
    <name evidence="1" type="ORF">GCM10025770_32320</name>
</gene>
<dbReference type="Proteomes" id="UP001500547">
    <property type="component" value="Unassembled WGS sequence"/>
</dbReference>
<name>A0ABP9R0E9_9RHOO</name>
<evidence type="ECO:0000313" key="1">
    <source>
        <dbReference type="EMBL" id="GAA5170009.1"/>
    </source>
</evidence>
<keyword evidence="2" id="KW-1185">Reference proteome</keyword>
<organism evidence="1 2">
    <name type="scientific">Viridibacterium curvum</name>
    <dbReference type="NCBI Taxonomy" id="1101404"/>
    <lineage>
        <taxon>Bacteria</taxon>
        <taxon>Pseudomonadati</taxon>
        <taxon>Pseudomonadota</taxon>
        <taxon>Betaproteobacteria</taxon>
        <taxon>Rhodocyclales</taxon>
        <taxon>Rhodocyclaceae</taxon>
        <taxon>Viridibacterium</taxon>
    </lineage>
</organism>
<comment type="caution">
    <text evidence="1">The sequence shown here is derived from an EMBL/GenBank/DDBJ whole genome shotgun (WGS) entry which is preliminary data.</text>
</comment>
<accession>A0ABP9R0E9</accession>
<protein>
    <submittedName>
        <fullName evidence="1">Uncharacterized protein</fullName>
    </submittedName>
</protein>
<reference evidence="2" key="1">
    <citation type="journal article" date="2019" name="Int. J. Syst. Evol. Microbiol.">
        <title>The Global Catalogue of Microorganisms (GCM) 10K type strain sequencing project: providing services to taxonomists for standard genome sequencing and annotation.</title>
        <authorList>
            <consortium name="The Broad Institute Genomics Platform"/>
            <consortium name="The Broad Institute Genome Sequencing Center for Infectious Disease"/>
            <person name="Wu L."/>
            <person name="Ma J."/>
        </authorList>
    </citation>
    <scope>NUCLEOTIDE SEQUENCE [LARGE SCALE GENOMIC DNA]</scope>
    <source>
        <strain evidence="2">JCM 18715</strain>
    </source>
</reference>
<dbReference type="RefSeq" id="WP_345534143.1">
    <property type="nucleotide sequence ID" value="NZ_BAABLD010000015.1"/>
</dbReference>